<reference evidence="2 3" key="1">
    <citation type="submission" date="2020-06" db="EMBL/GenBank/DDBJ databases">
        <authorList>
            <person name="Li R."/>
            <person name="Bekaert M."/>
        </authorList>
    </citation>
    <scope>NUCLEOTIDE SEQUENCE [LARGE SCALE GENOMIC DNA]</scope>
    <source>
        <strain evidence="3">wild</strain>
    </source>
</reference>
<feature type="compositionally biased region" description="Basic and acidic residues" evidence="1">
    <location>
        <begin position="137"/>
        <end position="147"/>
    </location>
</feature>
<dbReference type="OrthoDB" id="10398848at2759"/>
<gene>
    <name evidence="2" type="ORF">MCOR_19938</name>
</gene>
<evidence type="ECO:0000256" key="1">
    <source>
        <dbReference type="SAM" id="MobiDB-lite"/>
    </source>
</evidence>
<feature type="compositionally biased region" description="Basic residues" evidence="1">
    <location>
        <begin position="162"/>
        <end position="179"/>
    </location>
</feature>
<keyword evidence="3" id="KW-1185">Reference proteome</keyword>
<evidence type="ECO:0000313" key="2">
    <source>
        <dbReference type="EMBL" id="CAC5384276.1"/>
    </source>
</evidence>
<feature type="region of interest" description="Disordered" evidence="1">
    <location>
        <begin position="135"/>
        <end position="179"/>
    </location>
</feature>
<sequence length="179" mass="19931">MSSDKGKEYYPNNKAYKFNSHLNAPLILNGVWRVALVEADITSTISKVDPIYLYSNICGESIIDGEQKPLLRRITAADLGKSGHNSYLKNKVGKQIGGGSLSGSPRSFITPIGPTVKPSEEEKVIVKLMSPVQQTEDMARDMVQREKKSIKRKRSSSNLSSTKRRHTSKTHTKSKKKQI</sequence>
<dbReference type="AlphaFoldDB" id="A0A6J8BKX7"/>
<dbReference type="EMBL" id="CACVKT020003509">
    <property type="protein sequence ID" value="CAC5384276.1"/>
    <property type="molecule type" value="Genomic_DNA"/>
</dbReference>
<proteinExistence type="predicted"/>
<dbReference type="Proteomes" id="UP000507470">
    <property type="component" value="Unassembled WGS sequence"/>
</dbReference>
<accession>A0A6J8BKX7</accession>
<organism evidence="2 3">
    <name type="scientific">Mytilus coruscus</name>
    <name type="common">Sea mussel</name>
    <dbReference type="NCBI Taxonomy" id="42192"/>
    <lineage>
        <taxon>Eukaryota</taxon>
        <taxon>Metazoa</taxon>
        <taxon>Spiralia</taxon>
        <taxon>Lophotrochozoa</taxon>
        <taxon>Mollusca</taxon>
        <taxon>Bivalvia</taxon>
        <taxon>Autobranchia</taxon>
        <taxon>Pteriomorphia</taxon>
        <taxon>Mytilida</taxon>
        <taxon>Mytiloidea</taxon>
        <taxon>Mytilidae</taxon>
        <taxon>Mytilinae</taxon>
        <taxon>Mytilus</taxon>
    </lineage>
</organism>
<name>A0A6J8BKX7_MYTCO</name>
<protein>
    <submittedName>
        <fullName evidence="2">Uncharacterized protein</fullName>
    </submittedName>
</protein>
<evidence type="ECO:0000313" key="3">
    <source>
        <dbReference type="Proteomes" id="UP000507470"/>
    </source>
</evidence>